<accession>A0A9Q1ECB3</accession>
<dbReference type="Pfam" id="PF00620">
    <property type="entry name" value="RhoGAP"/>
    <property type="match status" value="1"/>
</dbReference>
<dbReference type="SUPFAM" id="SSF48350">
    <property type="entry name" value="GTPase activation domain, GAP"/>
    <property type="match status" value="1"/>
</dbReference>
<gene>
    <name evidence="3" type="ORF">SKAU_G00395420</name>
</gene>
<dbReference type="GO" id="GO:0007165">
    <property type="term" value="P:signal transduction"/>
    <property type="evidence" value="ECO:0007669"/>
    <property type="project" value="InterPro"/>
</dbReference>
<evidence type="ECO:0000256" key="1">
    <source>
        <dbReference type="SAM" id="MobiDB-lite"/>
    </source>
</evidence>
<comment type="caution">
    <text evidence="3">The sequence shown here is derived from an EMBL/GenBank/DDBJ whole genome shotgun (WGS) entry which is preliminary data.</text>
</comment>
<protein>
    <recommendedName>
        <fullName evidence="2">Rho-GAP domain-containing protein</fullName>
    </recommendedName>
</protein>
<dbReference type="Proteomes" id="UP001152622">
    <property type="component" value="Chromosome 20"/>
</dbReference>
<proteinExistence type="predicted"/>
<dbReference type="SMART" id="SM00324">
    <property type="entry name" value="RhoGAP"/>
    <property type="match status" value="1"/>
</dbReference>
<dbReference type="EMBL" id="JAINUF010000020">
    <property type="protein sequence ID" value="KAJ8336199.1"/>
    <property type="molecule type" value="Genomic_DNA"/>
</dbReference>
<dbReference type="PANTHER" id="PTHR15904">
    <property type="entry name" value="FAM13"/>
    <property type="match status" value="1"/>
</dbReference>
<dbReference type="InterPro" id="IPR008936">
    <property type="entry name" value="Rho_GTPase_activation_prot"/>
</dbReference>
<feature type="region of interest" description="Disordered" evidence="1">
    <location>
        <begin position="355"/>
        <end position="377"/>
    </location>
</feature>
<feature type="region of interest" description="Disordered" evidence="1">
    <location>
        <begin position="461"/>
        <end position="535"/>
    </location>
</feature>
<dbReference type="AlphaFoldDB" id="A0A9Q1ECB3"/>
<dbReference type="PROSITE" id="PS50238">
    <property type="entry name" value="RHOGAP"/>
    <property type="match status" value="1"/>
</dbReference>
<organism evidence="3 4">
    <name type="scientific">Synaphobranchus kaupii</name>
    <name type="common">Kaup's arrowtooth eel</name>
    <dbReference type="NCBI Taxonomy" id="118154"/>
    <lineage>
        <taxon>Eukaryota</taxon>
        <taxon>Metazoa</taxon>
        <taxon>Chordata</taxon>
        <taxon>Craniata</taxon>
        <taxon>Vertebrata</taxon>
        <taxon>Euteleostomi</taxon>
        <taxon>Actinopterygii</taxon>
        <taxon>Neopterygii</taxon>
        <taxon>Teleostei</taxon>
        <taxon>Anguilliformes</taxon>
        <taxon>Synaphobranchidae</taxon>
        <taxon>Synaphobranchus</taxon>
    </lineage>
</organism>
<feature type="compositionally biased region" description="Basic and acidic residues" evidence="1">
    <location>
        <begin position="468"/>
        <end position="480"/>
    </location>
</feature>
<dbReference type="InterPro" id="IPR000198">
    <property type="entry name" value="RhoGAP_dom"/>
</dbReference>
<name>A0A9Q1ECB3_SYNKA</name>
<dbReference type="PANTHER" id="PTHR15904:SF18">
    <property type="entry name" value="PROTEIN FAM13A"/>
    <property type="match status" value="1"/>
</dbReference>
<keyword evidence="4" id="KW-1185">Reference proteome</keyword>
<dbReference type="OrthoDB" id="185175at2759"/>
<feature type="domain" description="Rho-GAP" evidence="2">
    <location>
        <begin position="44"/>
        <end position="231"/>
    </location>
</feature>
<sequence>MGAGALTICHSRAAAQIKEDMRRMAQLPLMRTRAGEPGRKVFGVSLPELAEAGLLRDGIPLPVSSMVEFLREHALQQEGLFRVNGNVRAVEGLKQRFESGGEVDLMQEGDVCTVASLLKQFLRDLPGGVITSTVQPGLLQLYQECSGDQSKAVKKILQQLPDLHYNLLKYLCLFLTQVESQHLDNRMNALNLATVFGPNVFHVSPGFDGIKEQNLCNKVMVKLIQNYNAIFESDADPEDPTENFLEVITVKAALSTQTDNVDSVAESATEILTSTPKKKKAAQSAKPDCLEESIPEILTLTPRKKKATRCTQSENLDPVVEPGAEVLTSTPRKKKVRKVRGEEVLQAVPQPVQSEGLPHLRAPVPRPRNPQDMDTPNDEVTAVRVTESLSCLHEGDRPISPFYMSSPFSSTHWRTESAHFLERTIRLAVEQHLFDTQAGSGSGSGQSPGASAELSPIVAATTKQRHPQQKDQDEIQKCKDMSSINKENIPSSAGSGVSPEVDRRASGPSHGQDRQNSEGTSPRLPGPPHCEVTSP</sequence>
<evidence type="ECO:0000259" key="2">
    <source>
        <dbReference type="PROSITE" id="PS50238"/>
    </source>
</evidence>
<dbReference type="Gene3D" id="1.10.555.10">
    <property type="entry name" value="Rho GTPase activation protein"/>
    <property type="match status" value="1"/>
</dbReference>
<feature type="compositionally biased region" description="Basic and acidic residues" evidence="1">
    <location>
        <begin position="500"/>
        <end position="516"/>
    </location>
</feature>
<evidence type="ECO:0000313" key="3">
    <source>
        <dbReference type="EMBL" id="KAJ8336199.1"/>
    </source>
</evidence>
<reference evidence="3" key="1">
    <citation type="journal article" date="2023" name="Science">
        <title>Genome structures resolve the early diversification of teleost fishes.</title>
        <authorList>
            <person name="Parey E."/>
            <person name="Louis A."/>
            <person name="Montfort J."/>
            <person name="Bouchez O."/>
            <person name="Roques C."/>
            <person name="Iampietro C."/>
            <person name="Lluch J."/>
            <person name="Castinel A."/>
            <person name="Donnadieu C."/>
            <person name="Desvignes T."/>
            <person name="Floi Bucao C."/>
            <person name="Jouanno E."/>
            <person name="Wen M."/>
            <person name="Mejri S."/>
            <person name="Dirks R."/>
            <person name="Jansen H."/>
            <person name="Henkel C."/>
            <person name="Chen W.J."/>
            <person name="Zahm M."/>
            <person name="Cabau C."/>
            <person name="Klopp C."/>
            <person name="Thompson A.W."/>
            <person name="Robinson-Rechavi M."/>
            <person name="Braasch I."/>
            <person name="Lecointre G."/>
            <person name="Bobe J."/>
            <person name="Postlethwait J.H."/>
            <person name="Berthelot C."/>
            <person name="Roest Crollius H."/>
            <person name="Guiguen Y."/>
        </authorList>
    </citation>
    <scope>NUCLEOTIDE SEQUENCE</scope>
    <source>
        <strain evidence="3">WJC10195</strain>
    </source>
</reference>
<dbReference type="InterPro" id="IPR039102">
    <property type="entry name" value="FAM13"/>
</dbReference>
<evidence type="ECO:0000313" key="4">
    <source>
        <dbReference type="Proteomes" id="UP001152622"/>
    </source>
</evidence>
<feature type="compositionally biased region" description="Polar residues" evidence="1">
    <location>
        <begin position="482"/>
        <end position="495"/>
    </location>
</feature>